<organism evidence="3 4">
    <name type="scientific">Glossina pallidipes</name>
    <name type="common">Tsetse fly</name>
    <dbReference type="NCBI Taxonomy" id="7398"/>
    <lineage>
        <taxon>Eukaryota</taxon>
        <taxon>Metazoa</taxon>
        <taxon>Ecdysozoa</taxon>
        <taxon>Arthropoda</taxon>
        <taxon>Hexapoda</taxon>
        <taxon>Insecta</taxon>
        <taxon>Pterygota</taxon>
        <taxon>Neoptera</taxon>
        <taxon>Endopterygota</taxon>
        <taxon>Diptera</taxon>
        <taxon>Brachycera</taxon>
        <taxon>Muscomorpha</taxon>
        <taxon>Hippoboscoidea</taxon>
        <taxon>Glossinidae</taxon>
        <taxon>Glossina</taxon>
    </lineage>
</organism>
<evidence type="ECO:0000313" key="3">
    <source>
        <dbReference type="EnsemblMetazoa" id="GPAI034727-PA"/>
    </source>
</evidence>
<accession>A0A1B0A578</accession>
<keyword evidence="4" id="KW-1185">Reference proteome</keyword>
<evidence type="ECO:0000256" key="1">
    <source>
        <dbReference type="SAM" id="MobiDB-lite"/>
    </source>
</evidence>
<keyword evidence="2" id="KW-0732">Signal</keyword>
<name>A0A1B0A578_GLOPL</name>
<sequence>MWFLVSLCVLALGCALAGRKWGRWFYLRYGRFILPRVLLPAKNRVPTPPLSPALKNDENVEGSLDESGEMHNTDDKIIGLENASESFKENFFCINDHESNARLVGTRLDCAIKSLYLISLAS</sequence>
<feature type="chain" id="PRO_5008403484" description="Secreted protein" evidence="2">
    <location>
        <begin position="18"/>
        <end position="122"/>
    </location>
</feature>
<dbReference type="EnsemblMetazoa" id="GPAI034727-RA">
    <property type="protein sequence ID" value="GPAI034727-PA"/>
    <property type="gene ID" value="GPAI034727"/>
</dbReference>
<reference evidence="3" key="2">
    <citation type="submission" date="2020-05" db="UniProtKB">
        <authorList>
            <consortium name="EnsemblMetazoa"/>
        </authorList>
    </citation>
    <scope>IDENTIFICATION</scope>
    <source>
        <strain evidence="3">IAEA</strain>
    </source>
</reference>
<dbReference type="AlphaFoldDB" id="A0A1B0A578"/>
<feature type="region of interest" description="Disordered" evidence="1">
    <location>
        <begin position="49"/>
        <end position="71"/>
    </location>
</feature>
<feature type="signal peptide" evidence="2">
    <location>
        <begin position="1"/>
        <end position="17"/>
    </location>
</feature>
<evidence type="ECO:0000313" key="4">
    <source>
        <dbReference type="Proteomes" id="UP000092445"/>
    </source>
</evidence>
<dbReference type="Proteomes" id="UP000092445">
    <property type="component" value="Unassembled WGS sequence"/>
</dbReference>
<evidence type="ECO:0000256" key="2">
    <source>
        <dbReference type="SAM" id="SignalP"/>
    </source>
</evidence>
<reference evidence="4" key="1">
    <citation type="submission" date="2014-03" db="EMBL/GenBank/DDBJ databases">
        <authorList>
            <person name="Aksoy S."/>
            <person name="Warren W."/>
            <person name="Wilson R.K."/>
        </authorList>
    </citation>
    <scope>NUCLEOTIDE SEQUENCE [LARGE SCALE GENOMIC DNA]</scope>
    <source>
        <strain evidence="4">IAEA</strain>
    </source>
</reference>
<dbReference type="VEuPathDB" id="VectorBase:GPAI034727"/>
<evidence type="ECO:0008006" key="5">
    <source>
        <dbReference type="Google" id="ProtNLM"/>
    </source>
</evidence>
<protein>
    <recommendedName>
        <fullName evidence="5">Secreted protein</fullName>
    </recommendedName>
</protein>
<proteinExistence type="predicted"/>